<evidence type="ECO:0000256" key="1">
    <source>
        <dbReference type="SAM" id="MobiDB-lite"/>
    </source>
</evidence>
<feature type="compositionally biased region" description="Basic and acidic residues" evidence="1">
    <location>
        <begin position="55"/>
        <end position="66"/>
    </location>
</feature>
<comment type="caution">
    <text evidence="2">The sequence shown here is derived from an EMBL/GenBank/DDBJ whole genome shotgun (WGS) entry which is preliminary data.</text>
</comment>
<name>A0ABQ2K2V1_9SPHN</name>
<feature type="region of interest" description="Disordered" evidence="1">
    <location>
        <begin position="30"/>
        <end position="66"/>
    </location>
</feature>
<sequence>MQCLDQQCLQHALDDDPPSGIVGHAFFGQQLNESPEPGTPTLRSRDLNEAGQQTEQKRRVDPFEGETATKRDEIRFTLLLSMSNGLVARFEETAFDLRIAIQRKCRR</sequence>
<reference evidence="3" key="1">
    <citation type="journal article" date="2019" name="Int. J. Syst. Evol. Microbiol.">
        <title>The Global Catalogue of Microorganisms (GCM) 10K type strain sequencing project: providing services to taxonomists for standard genome sequencing and annotation.</title>
        <authorList>
            <consortium name="The Broad Institute Genomics Platform"/>
            <consortium name="The Broad Institute Genome Sequencing Center for Infectious Disease"/>
            <person name="Wu L."/>
            <person name="Ma J."/>
        </authorList>
    </citation>
    <scope>NUCLEOTIDE SEQUENCE [LARGE SCALE GENOMIC DNA]</scope>
    <source>
        <strain evidence="3">CGMCC 1.6784</strain>
    </source>
</reference>
<accession>A0ABQ2K2V1</accession>
<protein>
    <submittedName>
        <fullName evidence="2">Uncharacterized protein</fullName>
    </submittedName>
</protein>
<dbReference type="EMBL" id="BMLK01000032">
    <property type="protein sequence ID" value="GGN60649.1"/>
    <property type="molecule type" value="Genomic_DNA"/>
</dbReference>
<keyword evidence="3" id="KW-1185">Reference proteome</keyword>
<proteinExistence type="predicted"/>
<gene>
    <name evidence="2" type="ORF">GCM10011349_42480</name>
</gene>
<organism evidence="2 3">
    <name type="scientific">Novosphingobium indicum</name>
    <dbReference type="NCBI Taxonomy" id="462949"/>
    <lineage>
        <taxon>Bacteria</taxon>
        <taxon>Pseudomonadati</taxon>
        <taxon>Pseudomonadota</taxon>
        <taxon>Alphaproteobacteria</taxon>
        <taxon>Sphingomonadales</taxon>
        <taxon>Sphingomonadaceae</taxon>
        <taxon>Novosphingobium</taxon>
    </lineage>
</organism>
<dbReference type="Proteomes" id="UP000605099">
    <property type="component" value="Unassembled WGS sequence"/>
</dbReference>
<evidence type="ECO:0000313" key="2">
    <source>
        <dbReference type="EMBL" id="GGN60649.1"/>
    </source>
</evidence>
<evidence type="ECO:0000313" key="3">
    <source>
        <dbReference type="Proteomes" id="UP000605099"/>
    </source>
</evidence>